<comment type="caution">
    <text evidence="2">The sequence shown here is derived from an EMBL/GenBank/DDBJ whole genome shotgun (WGS) entry which is preliminary data.</text>
</comment>
<organism evidence="2 3">
    <name type="scientific">Henosepilachna vigintioctopunctata</name>
    <dbReference type="NCBI Taxonomy" id="420089"/>
    <lineage>
        <taxon>Eukaryota</taxon>
        <taxon>Metazoa</taxon>
        <taxon>Ecdysozoa</taxon>
        <taxon>Arthropoda</taxon>
        <taxon>Hexapoda</taxon>
        <taxon>Insecta</taxon>
        <taxon>Pterygota</taxon>
        <taxon>Neoptera</taxon>
        <taxon>Endopterygota</taxon>
        <taxon>Coleoptera</taxon>
        <taxon>Polyphaga</taxon>
        <taxon>Cucujiformia</taxon>
        <taxon>Coccinelloidea</taxon>
        <taxon>Coccinellidae</taxon>
        <taxon>Epilachninae</taxon>
        <taxon>Epilachnini</taxon>
        <taxon>Henosepilachna</taxon>
    </lineage>
</organism>
<gene>
    <name evidence="2" type="ORF">WA026_002382</name>
</gene>
<feature type="chain" id="PRO_5043912352" evidence="1">
    <location>
        <begin position="21"/>
        <end position="100"/>
    </location>
</feature>
<keyword evidence="3" id="KW-1185">Reference proteome</keyword>
<dbReference type="AlphaFoldDB" id="A0AAW1TUS1"/>
<proteinExistence type="predicted"/>
<sequence>MKSLIWFILLLVQQILVIQCKSFNRGLAHNRIPRSDGYVTEETQYLSDISMSRRKREDSNLQMAPMGELSGDEYREYNRNNIVYLPFYEIGRILVRKPLQ</sequence>
<accession>A0AAW1TUS1</accession>
<keyword evidence="1" id="KW-0732">Signal</keyword>
<feature type="signal peptide" evidence="1">
    <location>
        <begin position="1"/>
        <end position="20"/>
    </location>
</feature>
<protein>
    <submittedName>
        <fullName evidence="2">Uncharacterized protein</fullName>
    </submittedName>
</protein>
<evidence type="ECO:0000256" key="1">
    <source>
        <dbReference type="SAM" id="SignalP"/>
    </source>
</evidence>
<evidence type="ECO:0000313" key="3">
    <source>
        <dbReference type="Proteomes" id="UP001431783"/>
    </source>
</evidence>
<dbReference type="Proteomes" id="UP001431783">
    <property type="component" value="Unassembled WGS sequence"/>
</dbReference>
<dbReference type="EMBL" id="JARQZJ010000031">
    <property type="protein sequence ID" value="KAK9874028.1"/>
    <property type="molecule type" value="Genomic_DNA"/>
</dbReference>
<name>A0AAW1TUS1_9CUCU</name>
<reference evidence="2 3" key="1">
    <citation type="submission" date="2023-03" db="EMBL/GenBank/DDBJ databases">
        <title>Genome insight into feeding habits of ladybird beetles.</title>
        <authorList>
            <person name="Li H.-S."/>
            <person name="Huang Y.-H."/>
            <person name="Pang H."/>
        </authorList>
    </citation>
    <scope>NUCLEOTIDE SEQUENCE [LARGE SCALE GENOMIC DNA]</scope>
    <source>
        <strain evidence="2">SYSU_2023b</strain>
        <tissue evidence="2">Whole body</tissue>
    </source>
</reference>
<evidence type="ECO:0000313" key="2">
    <source>
        <dbReference type="EMBL" id="KAK9874028.1"/>
    </source>
</evidence>